<feature type="transmembrane region" description="Helical" evidence="1">
    <location>
        <begin position="38"/>
        <end position="57"/>
    </location>
</feature>
<dbReference type="RefSeq" id="WP_246111019.1">
    <property type="nucleotide sequence ID" value="NZ_BJYL01000049.1"/>
</dbReference>
<gene>
    <name evidence="2" type="ORF">SLU01_31290</name>
</gene>
<accession>A0A511ZBJ3</accession>
<keyword evidence="1" id="KW-0812">Transmembrane</keyword>
<organism evidence="2 3">
    <name type="scientific">Sporosarcina luteola</name>
    <dbReference type="NCBI Taxonomy" id="582850"/>
    <lineage>
        <taxon>Bacteria</taxon>
        <taxon>Bacillati</taxon>
        <taxon>Bacillota</taxon>
        <taxon>Bacilli</taxon>
        <taxon>Bacillales</taxon>
        <taxon>Caryophanaceae</taxon>
        <taxon>Sporosarcina</taxon>
    </lineage>
</organism>
<reference evidence="2 3" key="1">
    <citation type="submission" date="2019-07" db="EMBL/GenBank/DDBJ databases">
        <title>Whole genome shotgun sequence of Sporosarcina luteola NBRC 105378.</title>
        <authorList>
            <person name="Hosoyama A."/>
            <person name="Uohara A."/>
            <person name="Ohji S."/>
            <person name="Ichikawa N."/>
        </authorList>
    </citation>
    <scope>NUCLEOTIDE SEQUENCE [LARGE SCALE GENOMIC DNA]</scope>
    <source>
        <strain evidence="2 3">NBRC 105378</strain>
    </source>
</reference>
<evidence type="ECO:0008006" key="4">
    <source>
        <dbReference type="Google" id="ProtNLM"/>
    </source>
</evidence>
<sequence>MTDHMNGDSHVNHTLSLMIKATLVFPVLWIVLSAVYDVSFVHSTIIGVVLLLVSYMGDIMLLSKIGNGAATFGDLILGVLIVWGGLQVLGYVNSFGEAVLAGAIITVGEYFYHAWMLKTQYMHAQV</sequence>
<feature type="transmembrane region" description="Helical" evidence="1">
    <location>
        <begin position="98"/>
        <end position="117"/>
    </location>
</feature>
<keyword evidence="1" id="KW-0472">Membrane</keyword>
<keyword evidence="3" id="KW-1185">Reference proteome</keyword>
<evidence type="ECO:0000256" key="1">
    <source>
        <dbReference type="SAM" id="Phobius"/>
    </source>
</evidence>
<proteinExistence type="predicted"/>
<dbReference type="Proteomes" id="UP000321901">
    <property type="component" value="Unassembled WGS sequence"/>
</dbReference>
<protein>
    <recommendedName>
        <fullName evidence="4">Membrane protein YndM</fullName>
    </recommendedName>
</protein>
<comment type="caution">
    <text evidence="2">The sequence shown here is derived from an EMBL/GenBank/DDBJ whole genome shotgun (WGS) entry which is preliminary data.</text>
</comment>
<dbReference type="EMBL" id="BJYL01000049">
    <property type="protein sequence ID" value="GEN84817.1"/>
    <property type="molecule type" value="Genomic_DNA"/>
</dbReference>
<evidence type="ECO:0000313" key="3">
    <source>
        <dbReference type="Proteomes" id="UP000321901"/>
    </source>
</evidence>
<feature type="transmembrane region" description="Helical" evidence="1">
    <location>
        <begin position="12"/>
        <end position="32"/>
    </location>
</feature>
<dbReference type="AlphaFoldDB" id="A0A511ZBJ3"/>
<evidence type="ECO:0000313" key="2">
    <source>
        <dbReference type="EMBL" id="GEN84817.1"/>
    </source>
</evidence>
<name>A0A511ZBJ3_9BACL</name>
<dbReference type="Pfam" id="PF10710">
    <property type="entry name" value="DUF2512"/>
    <property type="match status" value="1"/>
</dbReference>
<dbReference type="InterPro" id="IPR019649">
    <property type="entry name" value="DUF2512"/>
</dbReference>
<feature type="transmembrane region" description="Helical" evidence="1">
    <location>
        <begin position="69"/>
        <end position="92"/>
    </location>
</feature>
<keyword evidence="1" id="KW-1133">Transmembrane helix</keyword>